<dbReference type="EMBL" id="PZQS01000002">
    <property type="protein sequence ID" value="PVD36113.1"/>
    <property type="molecule type" value="Genomic_DNA"/>
</dbReference>
<keyword evidence="7" id="KW-1185">Reference proteome</keyword>
<keyword evidence="4 5" id="KW-0472">Membrane</keyword>
<gene>
    <name evidence="6" type="ORF">C0Q70_03086</name>
</gene>
<dbReference type="InterPro" id="IPR011701">
    <property type="entry name" value="MFS"/>
</dbReference>
<comment type="subcellular location">
    <subcellularLocation>
        <location evidence="1">Membrane</location>
        <topology evidence="1">Multi-pass membrane protein</topology>
    </subcellularLocation>
</comment>
<dbReference type="PANTHER" id="PTHR10924:SF27">
    <property type="entry name" value="SOLUTE CARRIER FAMILY 49 MEMBER 4"/>
    <property type="match status" value="1"/>
</dbReference>
<dbReference type="Gene3D" id="1.20.1250.20">
    <property type="entry name" value="MFS general substrate transporter like domains"/>
    <property type="match status" value="2"/>
</dbReference>
<feature type="transmembrane region" description="Helical" evidence="5">
    <location>
        <begin position="142"/>
        <end position="160"/>
    </location>
</feature>
<dbReference type="InterPro" id="IPR049680">
    <property type="entry name" value="FLVCR1-2_SLC49-like"/>
</dbReference>
<dbReference type="SUPFAM" id="SSF103473">
    <property type="entry name" value="MFS general substrate transporter"/>
    <property type="match status" value="1"/>
</dbReference>
<feature type="transmembrane region" description="Helical" evidence="5">
    <location>
        <begin position="337"/>
        <end position="354"/>
    </location>
</feature>
<dbReference type="Pfam" id="PF07690">
    <property type="entry name" value="MFS_1"/>
    <property type="match status" value="2"/>
</dbReference>
<dbReference type="GO" id="GO:0016020">
    <property type="term" value="C:membrane"/>
    <property type="evidence" value="ECO:0007669"/>
    <property type="project" value="UniProtKB-SubCell"/>
</dbReference>
<feature type="transmembrane region" description="Helical" evidence="5">
    <location>
        <begin position="496"/>
        <end position="515"/>
    </location>
</feature>
<accession>A0A2T7PRR0</accession>
<reference evidence="6 7" key="1">
    <citation type="submission" date="2018-04" db="EMBL/GenBank/DDBJ databases">
        <title>The genome of golden apple snail Pomacea canaliculata provides insight into stress tolerance and invasive adaptation.</title>
        <authorList>
            <person name="Liu C."/>
            <person name="Liu B."/>
            <person name="Ren Y."/>
            <person name="Zhang Y."/>
            <person name="Wang H."/>
            <person name="Li S."/>
            <person name="Jiang F."/>
            <person name="Yin L."/>
            <person name="Zhang G."/>
            <person name="Qian W."/>
            <person name="Fan W."/>
        </authorList>
    </citation>
    <scope>NUCLEOTIDE SEQUENCE [LARGE SCALE GENOMIC DNA]</scope>
    <source>
        <strain evidence="6">SZHN2017</strain>
        <tissue evidence="6">Muscle</tissue>
    </source>
</reference>
<evidence type="ECO:0000313" key="6">
    <source>
        <dbReference type="EMBL" id="PVD36113.1"/>
    </source>
</evidence>
<feature type="transmembrane region" description="Helical" evidence="5">
    <location>
        <begin position="435"/>
        <end position="456"/>
    </location>
</feature>
<sequence>MVINNEDGDEDNPVFHRKSDYGSVECNHRLLYPALPDVPLTSPAASDEPPHKIPGISTSPPAEVPEEFKLYKRRWYILMLYSLLAATQSGVWNTFSPIKRTTEDAFGWNDATIALLGNWGPIAYLVVGIVFSWMMDVKGLRISCLLTALLIAVGTSLRCITMDPPAATWLMHIGQILNGLAGPVASAAPPFLSAIWFAPHERTTATAIAVMLNSLGMAVMFVLGPALVPDATNSTKESAHIQSLFQPWEDNQFISNFWNVSAQFDADSDAARADRISREKHGLRLYMYIVAGWSIALFLAMLIYFPSKPPRPPSASASIQRSNFLAGLKDLGRRGQFWLVCAIYGISLGVLGSWNGVLEVILQPLEIYQKEAGWIGFYGQCGGAVASLLVARFADFFTRILKWLIIVFYTIGTAALLVFTLIACGVLPFSTGMVYASNIIGTTALNAAVPLIFELACELSYPTGEGTANGVLTMVYNFVSVVILFIFMIPNIGSMWANWALVGSSGFCVFLLFLLKETYNRLDIDDLNPTLESIDTEIIIPDPHL</sequence>
<keyword evidence="3 5" id="KW-1133">Transmembrane helix</keyword>
<dbReference type="GO" id="GO:0022857">
    <property type="term" value="F:transmembrane transporter activity"/>
    <property type="evidence" value="ECO:0007669"/>
    <property type="project" value="InterPro"/>
</dbReference>
<feature type="transmembrane region" description="Helical" evidence="5">
    <location>
        <begin position="285"/>
        <end position="305"/>
    </location>
</feature>
<dbReference type="AlphaFoldDB" id="A0A2T7PRR0"/>
<evidence type="ECO:0000313" key="7">
    <source>
        <dbReference type="Proteomes" id="UP000245119"/>
    </source>
</evidence>
<evidence type="ECO:0000256" key="2">
    <source>
        <dbReference type="ARBA" id="ARBA00022692"/>
    </source>
</evidence>
<feature type="transmembrane region" description="Helical" evidence="5">
    <location>
        <begin position="205"/>
        <end position="228"/>
    </location>
</feature>
<comment type="caution">
    <text evidence="6">The sequence shown here is derived from an EMBL/GenBank/DDBJ whole genome shotgun (WGS) entry which is preliminary data.</text>
</comment>
<feature type="transmembrane region" description="Helical" evidence="5">
    <location>
        <begin position="115"/>
        <end position="135"/>
    </location>
</feature>
<keyword evidence="2 5" id="KW-0812">Transmembrane</keyword>
<organism evidence="6 7">
    <name type="scientific">Pomacea canaliculata</name>
    <name type="common">Golden apple snail</name>
    <dbReference type="NCBI Taxonomy" id="400727"/>
    <lineage>
        <taxon>Eukaryota</taxon>
        <taxon>Metazoa</taxon>
        <taxon>Spiralia</taxon>
        <taxon>Lophotrochozoa</taxon>
        <taxon>Mollusca</taxon>
        <taxon>Gastropoda</taxon>
        <taxon>Caenogastropoda</taxon>
        <taxon>Architaenioglossa</taxon>
        <taxon>Ampullarioidea</taxon>
        <taxon>Ampullariidae</taxon>
        <taxon>Pomacea</taxon>
    </lineage>
</organism>
<feature type="transmembrane region" description="Helical" evidence="5">
    <location>
        <begin position="468"/>
        <end position="490"/>
    </location>
</feature>
<proteinExistence type="predicted"/>
<evidence type="ECO:0008006" key="8">
    <source>
        <dbReference type="Google" id="ProtNLM"/>
    </source>
</evidence>
<evidence type="ECO:0000256" key="3">
    <source>
        <dbReference type="ARBA" id="ARBA00022989"/>
    </source>
</evidence>
<dbReference type="OrthoDB" id="422206at2759"/>
<name>A0A2T7PRR0_POMCA</name>
<evidence type="ECO:0000256" key="5">
    <source>
        <dbReference type="SAM" id="Phobius"/>
    </source>
</evidence>
<dbReference type="PANTHER" id="PTHR10924">
    <property type="entry name" value="MAJOR FACILITATOR SUPERFAMILY PROTEIN-RELATED"/>
    <property type="match status" value="1"/>
</dbReference>
<feature type="transmembrane region" description="Helical" evidence="5">
    <location>
        <begin position="374"/>
        <end position="391"/>
    </location>
</feature>
<protein>
    <recommendedName>
        <fullName evidence="8">Major facilitator superfamily (MFS) profile domain-containing protein</fullName>
    </recommendedName>
</protein>
<feature type="transmembrane region" description="Helical" evidence="5">
    <location>
        <begin position="403"/>
        <end position="429"/>
    </location>
</feature>
<feature type="transmembrane region" description="Helical" evidence="5">
    <location>
        <begin position="180"/>
        <end position="198"/>
    </location>
</feature>
<evidence type="ECO:0000256" key="4">
    <source>
        <dbReference type="ARBA" id="ARBA00023136"/>
    </source>
</evidence>
<dbReference type="InterPro" id="IPR036259">
    <property type="entry name" value="MFS_trans_sf"/>
</dbReference>
<feature type="transmembrane region" description="Helical" evidence="5">
    <location>
        <begin position="75"/>
        <end position="95"/>
    </location>
</feature>
<dbReference type="Proteomes" id="UP000245119">
    <property type="component" value="Linkage Group LG2"/>
</dbReference>
<evidence type="ECO:0000256" key="1">
    <source>
        <dbReference type="ARBA" id="ARBA00004141"/>
    </source>
</evidence>